<evidence type="ECO:0000313" key="2">
    <source>
        <dbReference type="Proteomes" id="UP001062776"/>
    </source>
</evidence>
<gene>
    <name evidence="1" type="ORF">AA0535_1669</name>
</gene>
<proteinExistence type="predicted"/>
<keyword evidence="2" id="KW-1185">Reference proteome</keyword>
<evidence type="ECO:0000313" key="1">
    <source>
        <dbReference type="EMBL" id="GBQ88941.1"/>
    </source>
</evidence>
<reference evidence="1" key="1">
    <citation type="submission" date="2013-04" db="EMBL/GenBank/DDBJ databases">
        <title>The genome sequencing project of 58 acetic acid bacteria.</title>
        <authorList>
            <person name="Okamoto-Kainuma A."/>
            <person name="Ishikawa M."/>
            <person name="Umino S."/>
            <person name="Koizumi Y."/>
            <person name="Shiwa Y."/>
            <person name="Yoshikawa H."/>
            <person name="Matsutani M."/>
            <person name="Matsushita K."/>
        </authorList>
    </citation>
    <scope>NUCLEOTIDE SEQUENCE</scope>
    <source>
        <strain evidence="1">NRIC 0535</strain>
    </source>
</reference>
<name>A0ABQ0Q308_9PROT</name>
<dbReference type="EMBL" id="BAPV01000012">
    <property type="protein sequence ID" value="GBQ88941.1"/>
    <property type="molecule type" value="Genomic_DNA"/>
</dbReference>
<organism evidence="1 2">
    <name type="scientific">Asaia krungthepensis NRIC 0535</name>
    <dbReference type="NCBI Taxonomy" id="1307925"/>
    <lineage>
        <taxon>Bacteria</taxon>
        <taxon>Pseudomonadati</taxon>
        <taxon>Pseudomonadota</taxon>
        <taxon>Alphaproteobacteria</taxon>
        <taxon>Acetobacterales</taxon>
        <taxon>Acetobacteraceae</taxon>
        <taxon>Asaia</taxon>
    </lineage>
</organism>
<comment type="caution">
    <text evidence="1">The sequence shown here is derived from an EMBL/GenBank/DDBJ whole genome shotgun (WGS) entry which is preliminary data.</text>
</comment>
<protein>
    <submittedName>
        <fullName evidence="1">Uncharacterized protein</fullName>
    </submittedName>
</protein>
<dbReference type="Proteomes" id="UP001062776">
    <property type="component" value="Unassembled WGS sequence"/>
</dbReference>
<sequence length="144" mass="15885">MSLVVLLAALCGAYELNKSDQPPTAADGGDAHETCESDWHVCKSAEDLIEHNRKVSFYRASCKIKANETAEYGPPEWQKGFGIYPFSSYFAGDDIKALGIVLIEDHALVPNKFGGKERSRISCHYDLAKDEVSEVMITPLASMR</sequence>
<accession>A0ABQ0Q308</accession>